<dbReference type="Gene3D" id="1.10.510.10">
    <property type="entry name" value="Transferase(Phosphotransferase) domain 1"/>
    <property type="match status" value="1"/>
</dbReference>
<reference evidence="9" key="1">
    <citation type="submission" date="2012-12" db="EMBL/GenBank/DDBJ databases">
        <authorList>
            <person name="Hellsten U."/>
            <person name="Grimwood J."/>
            <person name="Chapman J.A."/>
            <person name="Shapiro H."/>
            <person name="Aerts A."/>
            <person name="Otillar R.P."/>
            <person name="Terry A.Y."/>
            <person name="Boore J.L."/>
            <person name="Simakov O."/>
            <person name="Marletaz F."/>
            <person name="Cho S.-J."/>
            <person name="Edsinger-Gonzales E."/>
            <person name="Havlak P."/>
            <person name="Kuo D.-H."/>
            <person name="Larsson T."/>
            <person name="Lv J."/>
            <person name="Arendt D."/>
            <person name="Savage R."/>
            <person name="Osoegawa K."/>
            <person name="de Jong P."/>
            <person name="Lindberg D.R."/>
            <person name="Seaver E.C."/>
            <person name="Weisblat D.A."/>
            <person name="Putnam N.H."/>
            <person name="Grigoriev I.V."/>
            <person name="Rokhsar D.S."/>
        </authorList>
    </citation>
    <scope>NUCLEOTIDE SEQUENCE</scope>
</reference>
<dbReference type="GO" id="GO:0004711">
    <property type="term" value="F:ribosomal protein S6 kinase activity"/>
    <property type="evidence" value="ECO:0000318"/>
    <property type="project" value="GO_Central"/>
</dbReference>
<name>T1EQC7_HELRO</name>
<evidence type="ECO:0000256" key="5">
    <source>
        <dbReference type="ARBA" id="ARBA00022840"/>
    </source>
</evidence>
<dbReference type="InParanoid" id="T1EQC7"/>
<keyword evidence="4" id="KW-0418">Kinase</keyword>
<evidence type="ECO:0000313" key="8">
    <source>
        <dbReference type="EnsemblMetazoa" id="HelroP160520"/>
    </source>
</evidence>
<organism evidence="8 9">
    <name type="scientific">Helobdella robusta</name>
    <name type="common">Californian leech</name>
    <dbReference type="NCBI Taxonomy" id="6412"/>
    <lineage>
        <taxon>Eukaryota</taxon>
        <taxon>Metazoa</taxon>
        <taxon>Spiralia</taxon>
        <taxon>Lophotrochozoa</taxon>
        <taxon>Annelida</taxon>
        <taxon>Clitellata</taxon>
        <taxon>Hirudinea</taxon>
        <taxon>Rhynchobdellida</taxon>
        <taxon>Glossiphoniidae</taxon>
        <taxon>Helobdella</taxon>
    </lineage>
</organism>
<dbReference type="Gene3D" id="3.30.200.20">
    <property type="entry name" value="Phosphorylase Kinase, domain 1"/>
    <property type="match status" value="1"/>
</dbReference>
<dbReference type="InterPro" id="IPR011009">
    <property type="entry name" value="Kinase-like_dom_sf"/>
</dbReference>
<evidence type="ECO:0000313" key="7">
    <source>
        <dbReference type="EMBL" id="ESO06353.1"/>
    </source>
</evidence>
<evidence type="ECO:0000256" key="3">
    <source>
        <dbReference type="ARBA" id="ARBA00022741"/>
    </source>
</evidence>
<dbReference type="GeneID" id="20198777"/>
<reference evidence="7 9" key="2">
    <citation type="journal article" date="2013" name="Nature">
        <title>Insights into bilaterian evolution from three spiralian genomes.</title>
        <authorList>
            <person name="Simakov O."/>
            <person name="Marletaz F."/>
            <person name="Cho S.J."/>
            <person name="Edsinger-Gonzales E."/>
            <person name="Havlak P."/>
            <person name="Hellsten U."/>
            <person name="Kuo D.H."/>
            <person name="Larsson T."/>
            <person name="Lv J."/>
            <person name="Arendt D."/>
            <person name="Savage R."/>
            <person name="Osoegawa K."/>
            <person name="de Jong P."/>
            <person name="Grimwood J."/>
            <person name="Chapman J.A."/>
            <person name="Shapiro H."/>
            <person name="Aerts A."/>
            <person name="Otillar R.P."/>
            <person name="Terry A.Y."/>
            <person name="Boore J.L."/>
            <person name="Grigoriev I.V."/>
            <person name="Lindberg D.R."/>
            <person name="Seaver E.C."/>
            <person name="Weisblat D.A."/>
            <person name="Putnam N.H."/>
            <person name="Rokhsar D.S."/>
        </authorList>
    </citation>
    <scope>NUCLEOTIDE SEQUENCE</scope>
</reference>
<dbReference type="RefSeq" id="XP_009015721.1">
    <property type="nucleotide sequence ID" value="XM_009017473.1"/>
</dbReference>
<dbReference type="GO" id="GO:0038202">
    <property type="term" value="P:TORC1 signaling"/>
    <property type="evidence" value="ECO:0000318"/>
    <property type="project" value="GO_Central"/>
</dbReference>
<gene>
    <name evidence="8" type="primary">20198777</name>
    <name evidence="7" type="ORF">HELRODRAFT_160520</name>
</gene>
<dbReference type="STRING" id="6412.T1EQC7"/>
<keyword evidence="1" id="KW-0723">Serine/threonine-protein kinase</keyword>
<dbReference type="GO" id="GO:0005654">
    <property type="term" value="C:nucleoplasm"/>
    <property type="evidence" value="ECO:0000318"/>
    <property type="project" value="GO_Central"/>
</dbReference>
<dbReference type="GO" id="GO:0005524">
    <property type="term" value="F:ATP binding"/>
    <property type="evidence" value="ECO:0007669"/>
    <property type="project" value="UniProtKB-KW"/>
</dbReference>
<dbReference type="SUPFAM" id="SSF56112">
    <property type="entry name" value="Protein kinase-like (PK-like)"/>
    <property type="match status" value="1"/>
</dbReference>
<feature type="domain" description="Protein kinase" evidence="6">
    <location>
        <begin position="1"/>
        <end position="286"/>
    </location>
</feature>
<dbReference type="InterPro" id="IPR000719">
    <property type="entry name" value="Prot_kinase_dom"/>
</dbReference>
<evidence type="ECO:0000313" key="9">
    <source>
        <dbReference type="Proteomes" id="UP000015101"/>
    </source>
</evidence>
<dbReference type="KEGG" id="hro:HELRODRAFT_160520"/>
<evidence type="ECO:0000256" key="4">
    <source>
        <dbReference type="ARBA" id="ARBA00022777"/>
    </source>
</evidence>
<sequence>MINVEAEENKCVLKIKTKSPLTIEIIEKEIYILKTISKAGKTSFIVNILDCFQTPGHGVIVMENVNCISLQRHLFWDEYFDEYRAMFYTASIMMALHHLHALKITHGLINLKLQSVVLNSDGYPKLMDFSYSQMVNEDNCFDCFANDFVQLGRCLFEMLTGDKLIMIPLKGRDQYLTKNSQACVEFLKEVTSSVQLKDKLINTNNSSNNDLAAGFLTHDFFKLIKWSNLLDKIMPAPEFSPIEIKKSKKLSNVWSEIKCAEENTKLIDDMDFQELKVLNCWKHKIV</sequence>
<dbReference type="PROSITE" id="PS50011">
    <property type="entry name" value="PROTEIN_KINASE_DOM"/>
    <property type="match status" value="1"/>
</dbReference>
<keyword evidence="5" id="KW-0067">ATP-binding</keyword>
<dbReference type="EMBL" id="AMQM01000614">
    <property type="status" value="NOT_ANNOTATED_CDS"/>
    <property type="molecule type" value="Genomic_DNA"/>
</dbReference>
<dbReference type="CTD" id="20198777"/>
<protein>
    <recommendedName>
        <fullName evidence="6">Protein kinase domain-containing protein</fullName>
    </recommendedName>
</protein>
<dbReference type="Proteomes" id="UP000015101">
    <property type="component" value="Unassembled WGS sequence"/>
</dbReference>
<dbReference type="Pfam" id="PF00069">
    <property type="entry name" value="Pkinase"/>
    <property type="match status" value="1"/>
</dbReference>
<dbReference type="AlphaFoldDB" id="T1EQC7"/>
<keyword evidence="9" id="KW-1185">Reference proteome</keyword>
<dbReference type="PANTHER" id="PTHR24351">
    <property type="entry name" value="RIBOSOMAL PROTEIN S6 KINASE"/>
    <property type="match status" value="1"/>
</dbReference>
<reference evidence="8" key="3">
    <citation type="submission" date="2015-06" db="UniProtKB">
        <authorList>
            <consortium name="EnsemblMetazoa"/>
        </authorList>
    </citation>
    <scope>IDENTIFICATION</scope>
</reference>
<dbReference type="EMBL" id="KB096324">
    <property type="protein sequence ID" value="ESO06353.1"/>
    <property type="molecule type" value="Genomic_DNA"/>
</dbReference>
<evidence type="ECO:0000256" key="2">
    <source>
        <dbReference type="ARBA" id="ARBA00022679"/>
    </source>
</evidence>
<dbReference type="EnsemblMetazoa" id="HelroT160520">
    <property type="protein sequence ID" value="HelroP160520"/>
    <property type="gene ID" value="HelroG160520"/>
</dbReference>
<proteinExistence type="predicted"/>
<evidence type="ECO:0000256" key="1">
    <source>
        <dbReference type="ARBA" id="ARBA00022527"/>
    </source>
</evidence>
<dbReference type="SMART" id="SM00220">
    <property type="entry name" value="S_TKc"/>
    <property type="match status" value="1"/>
</dbReference>
<keyword evidence="3" id="KW-0547">Nucleotide-binding</keyword>
<accession>T1EQC7</accession>
<evidence type="ECO:0000259" key="6">
    <source>
        <dbReference type="PROSITE" id="PS50011"/>
    </source>
</evidence>
<dbReference type="GO" id="GO:0005737">
    <property type="term" value="C:cytoplasm"/>
    <property type="evidence" value="ECO:0000318"/>
    <property type="project" value="GO_Central"/>
</dbReference>
<dbReference type="eggNOG" id="KOG0694">
    <property type="taxonomic scope" value="Eukaryota"/>
</dbReference>
<dbReference type="HOGENOM" id="CLU_974119_0_0_1"/>
<keyword evidence="2" id="KW-0808">Transferase</keyword>